<dbReference type="SUPFAM" id="SSF51905">
    <property type="entry name" value="FAD/NAD(P)-binding domain"/>
    <property type="match status" value="1"/>
</dbReference>
<dbReference type="EMBL" id="JAENIL010000048">
    <property type="protein sequence ID" value="MBK1879432.1"/>
    <property type="molecule type" value="Genomic_DNA"/>
</dbReference>
<dbReference type="PANTHER" id="PTHR11632:SF51">
    <property type="entry name" value="SUCCINATE DEHYDROGENASE [UBIQUINONE] FLAVOPROTEIN SUBUNIT, MITOCHONDRIAL"/>
    <property type="match status" value="1"/>
</dbReference>
<dbReference type="GO" id="GO:0009055">
    <property type="term" value="F:electron transfer activity"/>
    <property type="evidence" value="ECO:0007669"/>
    <property type="project" value="TreeGrafter"/>
</dbReference>
<dbReference type="RefSeq" id="WP_200357645.1">
    <property type="nucleotide sequence ID" value="NZ_JAENIL010000048.1"/>
</dbReference>
<dbReference type="GO" id="GO:0005886">
    <property type="term" value="C:plasma membrane"/>
    <property type="evidence" value="ECO:0007669"/>
    <property type="project" value="TreeGrafter"/>
</dbReference>
<sequence>MAAQNGNLASSDNAQDGFDSIPQEILDRLTRVDMPNVKDIPASKDTIEVAGATIPTYRCETLVLGSGAAGMRAAVELKRRQIDVLVASTGLFAGTSACSGSDKQTLYTASTDYKGDNFLKYAEGLCSGGAMNFSTAYVEAVGSIDALGGLQFMGLPLPHDDQGAILRYQTDHDEAGRATSCGPRTSKLMVKVLFDEAITLGMRILSGCSGLKIIKQSTSGEERVVGVLAAHRSEKRNPYGFIFIQCEDLVIATGGPGELYRDSVYPHHCHGGLGIALEAGVELCNLTESQFGIGTPRTTFPWNLSGTYVQVMPRVYSVDEDGNEINFLANYYRTTREMVSNTFRKGYQWPFHSTRMLDYGSSLFDLAVFLEQKAGRKVFLDFLKNPDPVNPDEQFSLEDLDSDVRDYLENNEALYDLPIDRLRRMNPLAIELYRMHGTDLCKEPLEFAMNNQHMNGGILIDDWGKTNLRGCYSVGEAAGSHGVTRPGGAALNSGQVFGKRVAVAIKRSSLNKTSAELDTSDLQDQLSVALSEAASFVGSPTGKSTNEIKTEIQARMSDRAGIICTADEVSQALSDARALRCLVQEQGITVNSPSLVGSAIRWKQMANVSEAVLTALDHYIQNGGGSRGARAICTPAGDDCPQAKTEDLSRFRFKTEQDKDKALKICIRQNGDQFEVREQSVDLSPTVEREFFEKGWGPYLIKEG</sequence>
<evidence type="ECO:0000313" key="5">
    <source>
        <dbReference type="EMBL" id="MBK1879432.1"/>
    </source>
</evidence>
<dbReference type="Pfam" id="PF00890">
    <property type="entry name" value="FAD_binding_2"/>
    <property type="match status" value="1"/>
</dbReference>
<keyword evidence="3" id="KW-0560">Oxidoreductase</keyword>
<feature type="domain" description="FAD-dependent oxidoreductase 2 FAD-binding" evidence="4">
    <location>
        <begin position="61"/>
        <end position="491"/>
    </location>
</feature>
<dbReference type="Gene3D" id="3.90.700.10">
    <property type="entry name" value="Succinate dehydrogenase/fumarate reductase flavoprotein, catalytic domain"/>
    <property type="match status" value="1"/>
</dbReference>
<evidence type="ECO:0000256" key="2">
    <source>
        <dbReference type="ARBA" id="ARBA00022630"/>
    </source>
</evidence>
<proteinExistence type="predicted"/>
<reference evidence="5" key="1">
    <citation type="submission" date="2021-01" db="EMBL/GenBank/DDBJ databases">
        <title>Modified the classification status of verrucomicrobia.</title>
        <authorList>
            <person name="Feng X."/>
        </authorList>
    </citation>
    <scope>NUCLEOTIDE SEQUENCE</scope>
    <source>
        <strain evidence="5">KCTC 13126</strain>
    </source>
</reference>
<dbReference type="InterPro" id="IPR027477">
    <property type="entry name" value="Succ_DH/fumarate_Rdtase_cat_sf"/>
</dbReference>
<comment type="caution">
    <text evidence="5">The sequence shown here is derived from an EMBL/GenBank/DDBJ whole genome shotgun (WGS) entry which is preliminary data.</text>
</comment>
<dbReference type="AlphaFoldDB" id="A0A934S446"/>
<evidence type="ECO:0000313" key="6">
    <source>
        <dbReference type="Proteomes" id="UP000617628"/>
    </source>
</evidence>
<name>A0A934S446_9BACT</name>
<comment type="cofactor">
    <cofactor evidence="1">
        <name>FAD</name>
        <dbReference type="ChEBI" id="CHEBI:57692"/>
    </cofactor>
</comment>
<evidence type="ECO:0000256" key="1">
    <source>
        <dbReference type="ARBA" id="ARBA00001974"/>
    </source>
</evidence>
<dbReference type="GO" id="GO:0000104">
    <property type="term" value="F:succinate dehydrogenase activity"/>
    <property type="evidence" value="ECO:0007669"/>
    <property type="project" value="TreeGrafter"/>
</dbReference>
<organism evidence="5 6">
    <name type="scientific">Pelagicoccus mobilis</name>
    <dbReference type="NCBI Taxonomy" id="415221"/>
    <lineage>
        <taxon>Bacteria</taxon>
        <taxon>Pseudomonadati</taxon>
        <taxon>Verrucomicrobiota</taxon>
        <taxon>Opitutia</taxon>
        <taxon>Puniceicoccales</taxon>
        <taxon>Pelagicoccaceae</taxon>
        <taxon>Pelagicoccus</taxon>
    </lineage>
</organism>
<dbReference type="InterPro" id="IPR003953">
    <property type="entry name" value="FAD-dep_OxRdtase_2_FAD-bd"/>
</dbReference>
<dbReference type="PANTHER" id="PTHR11632">
    <property type="entry name" value="SUCCINATE DEHYDROGENASE 2 FLAVOPROTEIN SUBUNIT"/>
    <property type="match status" value="1"/>
</dbReference>
<dbReference type="InterPro" id="IPR036188">
    <property type="entry name" value="FAD/NAD-bd_sf"/>
</dbReference>
<gene>
    <name evidence="5" type="ORF">JIN87_21280</name>
</gene>
<accession>A0A934S446</accession>
<dbReference type="InterPro" id="IPR030664">
    <property type="entry name" value="SdhA/FrdA/AprA"/>
</dbReference>
<dbReference type="Gene3D" id="3.50.50.60">
    <property type="entry name" value="FAD/NAD(P)-binding domain"/>
    <property type="match status" value="2"/>
</dbReference>
<dbReference type="GO" id="GO:0009061">
    <property type="term" value="P:anaerobic respiration"/>
    <property type="evidence" value="ECO:0007669"/>
    <property type="project" value="TreeGrafter"/>
</dbReference>
<dbReference type="PRINTS" id="PR00368">
    <property type="entry name" value="FADPNR"/>
</dbReference>
<protein>
    <submittedName>
        <fullName evidence="5">FAD-binding protein</fullName>
    </submittedName>
</protein>
<keyword evidence="6" id="KW-1185">Reference proteome</keyword>
<evidence type="ECO:0000256" key="3">
    <source>
        <dbReference type="ARBA" id="ARBA00023002"/>
    </source>
</evidence>
<dbReference type="GO" id="GO:0050660">
    <property type="term" value="F:flavin adenine dinucleotide binding"/>
    <property type="evidence" value="ECO:0007669"/>
    <property type="project" value="TreeGrafter"/>
</dbReference>
<dbReference type="Proteomes" id="UP000617628">
    <property type="component" value="Unassembled WGS sequence"/>
</dbReference>
<evidence type="ECO:0000259" key="4">
    <source>
        <dbReference type="Pfam" id="PF00890"/>
    </source>
</evidence>
<keyword evidence="2" id="KW-0285">Flavoprotein</keyword>